<dbReference type="InterPro" id="IPR017867">
    <property type="entry name" value="Tyr_phospatase_low_mol_wt"/>
</dbReference>
<dbReference type="RefSeq" id="XP_012895404.1">
    <property type="nucleotide sequence ID" value="XM_013039950.1"/>
</dbReference>
<name>D8LZW7_BLAHO</name>
<dbReference type="InterPro" id="IPR036196">
    <property type="entry name" value="Ptyr_pPase_sf"/>
</dbReference>
<reference evidence="6" key="1">
    <citation type="submission" date="2010-02" db="EMBL/GenBank/DDBJ databases">
        <title>Sequencing and annotation of the Blastocystis hominis genome.</title>
        <authorList>
            <person name="Wincker P."/>
        </authorList>
    </citation>
    <scope>NUCLEOTIDE SEQUENCE</scope>
    <source>
        <strain evidence="6">Singapore isolate B</strain>
    </source>
</reference>
<accession>D8LZW7</accession>
<dbReference type="PANTHER" id="PTHR11717">
    <property type="entry name" value="LOW MOLECULAR WEIGHT PROTEIN TYROSINE PHOSPHATASE"/>
    <property type="match status" value="1"/>
</dbReference>
<dbReference type="SMART" id="SM00226">
    <property type="entry name" value="LMWPc"/>
    <property type="match status" value="1"/>
</dbReference>
<dbReference type="OrthoDB" id="3388at2759"/>
<dbReference type="PANTHER" id="PTHR11717:SF7">
    <property type="entry name" value="LOW MOLECULAR WEIGHT PHOSPHOTYROSINE PROTEIN PHOSPHATASE"/>
    <property type="match status" value="1"/>
</dbReference>
<dbReference type="Proteomes" id="UP000008312">
    <property type="component" value="Unassembled WGS sequence"/>
</dbReference>
<feature type="active site" evidence="4">
    <location>
        <position position="14"/>
    </location>
</feature>
<dbReference type="OMA" id="IMHELTL"/>
<keyword evidence="7" id="KW-1185">Reference proteome</keyword>
<dbReference type="GeneID" id="24918776"/>
<dbReference type="EMBL" id="FN668641">
    <property type="protein sequence ID" value="CBK21356.2"/>
    <property type="molecule type" value="Genomic_DNA"/>
</dbReference>
<protein>
    <recommendedName>
        <fullName evidence="5">Phosphotyrosine protein phosphatase I domain-containing protein</fullName>
    </recommendedName>
</protein>
<dbReference type="InParanoid" id="D8LZW7"/>
<dbReference type="InterPro" id="IPR023485">
    <property type="entry name" value="Ptyr_pPase"/>
</dbReference>
<gene>
    <name evidence="6" type="ORF">GSBLH_T00001531001</name>
</gene>
<keyword evidence="3" id="KW-0904">Protein phosphatase</keyword>
<proteinExistence type="inferred from homology"/>
<evidence type="ECO:0000259" key="5">
    <source>
        <dbReference type="SMART" id="SM00226"/>
    </source>
</evidence>
<feature type="domain" description="Phosphotyrosine protein phosphatase I" evidence="5">
    <location>
        <begin position="2"/>
        <end position="89"/>
    </location>
</feature>
<evidence type="ECO:0000256" key="1">
    <source>
        <dbReference type="ARBA" id="ARBA00011063"/>
    </source>
</evidence>
<evidence type="ECO:0000313" key="6">
    <source>
        <dbReference type="EMBL" id="CBK21356.2"/>
    </source>
</evidence>
<evidence type="ECO:0000313" key="7">
    <source>
        <dbReference type="Proteomes" id="UP000008312"/>
    </source>
</evidence>
<dbReference type="GO" id="GO:0004725">
    <property type="term" value="F:protein tyrosine phosphatase activity"/>
    <property type="evidence" value="ECO:0007669"/>
    <property type="project" value="InterPro"/>
</dbReference>
<sequence length="89" mass="9699">MPGVLFVCLGNICRSPLVEGYFVSYFAQNHLAPTFFADSAATSTYHVGEHPHSGGQKCAKGHGIDISKHRARQVKAADFDNYDLIIGMD</sequence>
<dbReference type="InterPro" id="IPR050438">
    <property type="entry name" value="LMW_PTPase"/>
</dbReference>
<dbReference type="CDD" id="cd16343">
    <property type="entry name" value="LMWPTP"/>
    <property type="match status" value="1"/>
</dbReference>
<dbReference type="Gene3D" id="3.40.50.2300">
    <property type="match status" value="1"/>
</dbReference>
<organism evidence="6">
    <name type="scientific">Blastocystis hominis</name>
    <dbReference type="NCBI Taxonomy" id="12968"/>
    <lineage>
        <taxon>Eukaryota</taxon>
        <taxon>Sar</taxon>
        <taxon>Stramenopiles</taxon>
        <taxon>Bigyra</taxon>
        <taxon>Opalozoa</taxon>
        <taxon>Opalinata</taxon>
        <taxon>Blastocystidae</taxon>
        <taxon>Blastocystis</taxon>
    </lineage>
</organism>
<dbReference type="AlphaFoldDB" id="D8LZW7"/>
<evidence type="ECO:0000256" key="3">
    <source>
        <dbReference type="ARBA" id="ARBA00022912"/>
    </source>
</evidence>
<keyword evidence="2" id="KW-0378">Hydrolase</keyword>
<evidence type="ECO:0000256" key="4">
    <source>
        <dbReference type="PIRSR" id="PIRSR617867-1"/>
    </source>
</evidence>
<dbReference type="Pfam" id="PF01451">
    <property type="entry name" value="LMWPc"/>
    <property type="match status" value="1"/>
</dbReference>
<comment type="similarity">
    <text evidence="1">Belongs to the low molecular weight phosphotyrosine protein phosphatase family.</text>
</comment>
<evidence type="ECO:0000256" key="2">
    <source>
        <dbReference type="ARBA" id="ARBA00022801"/>
    </source>
</evidence>
<dbReference type="PRINTS" id="PR00719">
    <property type="entry name" value="LMWPTPASE"/>
</dbReference>
<dbReference type="SUPFAM" id="SSF52788">
    <property type="entry name" value="Phosphotyrosine protein phosphatases I"/>
    <property type="match status" value="1"/>
</dbReference>
<feature type="active site" description="Nucleophile" evidence="4">
    <location>
        <position position="8"/>
    </location>
</feature>